<dbReference type="Pfam" id="PF00561">
    <property type="entry name" value="Abhydrolase_1"/>
    <property type="match status" value="1"/>
</dbReference>
<keyword evidence="2" id="KW-0378">Hydrolase</keyword>
<dbReference type="Gene3D" id="3.40.50.1820">
    <property type="entry name" value="alpha/beta hydrolase"/>
    <property type="match status" value="1"/>
</dbReference>
<feature type="domain" description="AB hydrolase-1" evidence="1">
    <location>
        <begin position="47"/>
        <end position="224"/>
    </location>
</feature>
<sequence length="241" mass="25877">MAERLLLLPGWSYSSAALQPLATALRDFSRGALQVELAELPVLAEAEHWLDALDAQLPRDTWLGGWSLGGMLAAQLAARRGVSCRGLISIASNPSFQQRSDWPDAMPAETLAAFRQGLAADCAATLQRFDLLASQGDSAQRALRRQLQGMRSAADEGVLAAGLECLAQLDGRAALTTWQGPQLHLFAEQDVLVPITAAQATRQHLPQAHIEVIEQASHAAPFSHARQVAGSMLAFIQESAR</sequence>
<dbReference type="Proteomes" id="UP000611945">
    <property type="component" value="Unassembled WGS sequence"/>
</dbReference>
<name>A0ABR8TJ49_9PSED</name>
<reference evidence="2 3" key="1">
    <citation type="submission" date="2020-08" db="EMBL/GenBank/DDBJ databases">
        <title>A Genomic Blueprint of the Chicken Gut Microbiome.</title>
        <authorList>
            <person name="Gilroy R."/>
            <person name="Ravi A."/>
            <person name="Getino M."/>
            <person name="Pursley I."/>
            <person name="Horton D.L."/>
            <person name="Alikhan N.-F."/>
            <person name="Baker D."/>
            <person name="Gharbi K."/>
            <person name="Hall N."/>
            <person name="Watson M."/>
            <person name="Adriaenssens E.M."/>
            <person name="Foster-Nyarko E."/>
            <person name="Jarju S."/>
            <person name="Secka A."/>
            <person name="Antonio M."/>
            <person name="Oren A."/>
            <person name="Chaudhuri R."/>
            <person name="La Ragione R.M."/>
            <person name="Hildebrand F."/>
            <person name="Pallen M.J."/>
        </authorList>
    </citation>
    <scope>NUCLEOTIDE SEQUENCE [LARGE SCALE GENOMIC DNA]</scope>
    <source>
        <strain evidence="2 3">Sa2CUA2</strain>
    </source>
</reference>
<organism evidence="2 3">
    <name type="scientific">Serpens gallinarum</name>
    <dbReference type="NCBI Taxonomy" id="2763075"/>
    <lineage>
        <taxon>Bacteria</taxon>
        <taxon>Pseudomonadati</taxon>
        <taxon>Pseudomonadota</taxon>
        <taxon>Gammaproteobacteria</taxon>
        <taxon>Pseudomonadales</taxon>
        <taxon>Pseudomonadaceae</taxon>
        <taxon>Pseudomonas</taxon>
    </lineage>
</organism>
<evidence type="ECO:0000313" key="3">
    <source>
        <dbReference type="Proteomes" id="UP000611945"/>
    </source>
</evidence>
<keyword evidence="3" id="KW-1185">Reference proteome</keyword>
<dbReference type="EMBL" id="JACSQG010000001">
    <property type="protein sequence ID" value="MBD7975797.1"/>
    <property type="molecule type" value="Genomic_DNA"/>
</dbReference>
<protein>
    <submittedName>
        <fullName evidence="2">Alpha/beta fold hydrolase</fullName>
    </submittedName>
</protein>
<dbReference type="InterPro" id="IPR000073">
    <property type="entry name" value="AB_hydrolase_1"/>
</dbReference>
<evidence type="ECO:0000259" key="1">
    <source>
        <dbReference type="Pfam" id="PF00561"/>
    </source>
</evidence>
<dbReference type="SUPFAM" id="SSF53474">
    <property type="entry name" value="alpha/beta-Hydrolases"/>
    <property type="match status" value="1"/>
</dbReference>
<gene>
    <name evidence="2" type="ORF">H9642_01190</name>
</gene>
<evidence type="ECO:0000313" key="2">
    <source>
        <dbReference type="EMBL" id="MBD7975797.1"/>
    </source>
</evidence>
<dbReference type="InterPro" id="IPR029058">
    <property type="entry name" value="AB_hydrolase_fold"/>
</dbReference>
<proteinExistence type="predicted"/>
<dbReference type="GO" id="GO:0016787">
    <property type="term" value="F:hydrolase activity"/>
    <property type="evidence" value="ECO:0007669"/>
    <property type="project" value="UniProtKB-KW"/>
</dbReference>
<comment type="caution">
    <text evidence="2">The sequence shown here is derived from an EMBL/GenBank/DDBJ whole genome shotgun (WGS) entry which is preliminary data.</text>
</comment>
<accession>A0ABR8TJ49</accession>
<dbReference type="RefSeq" id="WP_251834584.1">
    <property type="nucleotide sequence ID" value="NZ_JACSQG010000001.1"/>
</dbReference>